<protein>
    <submittedName>
        <fullName evidence="2">Uncharacterized protein</fullName>
    </submittedName>
</protein>
<name>A0A9Q1KIY0_9CARY</name>
<sequence>MNTVESGNKKGGKTNPSRLKTKIIGKQVPNPRSKNKSKKVEKQLAKLATVTLAPGVLTLGSSAAKSGGQIGGQAFGSFAPCASFPRINSRTNIYVNPPVAPSLVGGYGFGFGAPFFDGWAWSPFSVFTPCPAVSVDVEGWFDLLVDFMCLGAIAAVIEELLGSGFDDDSDDDDDYYYY</sequence>
<evidence type="ECO:0000313" key="2">
    <source>
        <dbReference type="EMBL" id="KAJ8444218.1"/>
    </source>
</evidence>
<accession>A0A9Q1KIY0</accession>
<dbReference type="OrthoDB" id="1933066at2759"/>
<evidence type="ECO:0000313" key="3">
    <source>
        <dbReference type="Proteomes" id="UP001153076"/>
    </source>
</evidence>
<comment type="caution">
    <text evidence="2">The sequence shown here is derived from an EMBL/GenBank/DDBJ whole genome shotgun (WGS) entry which is preliminary data.</text>
</comment>
<dbReference type="Proteomes" id="UP001153076">
    <property type="component" value="Unassembled WGS sequence"/>
</dbReference>
<feature type="region of interest" description="Disordered" evidence="1">
    <location>
        <begin position="1"/>
        <end position="40"/>
    </location>
</feature>
<reference evidence="2" key="1">
    <citation type="submission" date="2022-04" db="EMBL/GenBank/DDBJ databases">
        <title>Carnegiea gigantea Genome sequencing and assembly v2.</title>
        <authorList>
            <person name="Copetti D."/>
            <person name="Sanderson M.J."/>
            <person name="Burquez A."/>
            <person name="Wojciechowski M.F."/>
        </authorList>
    </citation>
    <scope>NUCLEOTIDE SEQUENCE</scope>
    <source>
        <strain evidence="2">SGP5-SGP5p</strain>
        <tissue evidence="2">Aerial part</tissue>
    </source>
</reference>
<organism evidence="2 3">
    <name type="scientific">Carnegiea gigantea</name>
    <dbReference type="NCBI Taxonomy" id="171969"/>
    <lineage>
        <taxon>Eukaryota</taxon>
        <taxon>Viridiplantae</taxon>
        <taxon>Streptophyta</taxon>
        <taxon>Embryophyta</taxon>
        <taxon>Tracheophyta</taxon>
        <taxon>Spermatophyta</taxon>
        <taxon>Magnoliopsida</taxon>
        <taxon>eudicotyledons</taxon>
        <taxon>Gunneridae</taxon>
        <taxon>Pentapetalae</taxon>
        <taxon>Caryophyllales</taxon>
        <taxon>Cactineae</taxon>
        <taxon>Cactaceae</taxon>
        <taxon>Cactoideae</taxon>
        <taxon>Echinocereeae</taxon>
        <taxon>Carnegiea</taxon>
    </lineage>
</organism>
<dbReference type="PANTHER" id="PTHR37768:SF2">
    <property type="entry name" value="OS06G0694800 PROTEIN"/>
    <property type="match status" value="1"/>
</dbReference>
<evidence type="ECO:0000256" key="1">
    <source>
        <dbReference type="SAM" id="MobiDB-lite"/>
    </source>
</evidence>
<dbReference type="EMBL" id="JAKOGI010000103">
    <property type="protein sequence ID" value="KAJ8444218.1"/>
    <property type="molecule type" value="Genomic_DNA"/>
</dbReference>
<keyword evidence="3" id="KW-1185">Reference proteome</keyword>
<proteinExistence type="predicted"/>
<dbReference type="AlphaFoldDB" id="A0A9Q1KIY0"/>
<dbReference type="PANTHER" id="PTHR37768">
    <property type="entry name" value="OS06G0694800 PROTEIN"/>
    <property type="match status" value="1"/>
</dbReference>
<gene>
    <name evidence="2" type="ORF">Cgig2_028099</name>
</gene>